<evidence type="ECO:0000256" key="9">
    <source>
        <dbReference type="ARBA" id="ARBA00023242"/>
    </source>
</evidence>
<evidence type="ECO:0000313" key="12">
    <source>
        <dbReference type="EMBL" id="EFI26774.1"/>
    </source>
</evidence>
<feature type="region of interest" description="Disordered" evidence="10">
    <location>
        <begin position="1021"/>
        <end position="1056"/>
    </location>
</feature>
<feature type="compositionally biased region" description="Basic and acidic residues" evidence="10">
    <location>
        <begin position="185"/>
        <end position="207"/>
    </location>
</feature>
<protein>
    <submittedName>
        <fullName evidence="12">Shuttle craft protein</fullName>
    </submittedName>
</protein>
<name>D6RQF8_COPC7</name>
<sequence>MFRIERPRCHRTISDHLHQSTASKSLSGMEAPTTAPTTTTPAAPGGSRRPNNRRNRGGKPSGGVQRNDGQAAGPSTDAAEGSNQASNRSNTEGGQSRRGPPRRRNPNRPPQQKQPGATDGVTADGAPTTTTSGSKPNPNRRRRPPRKPQSTNASETGSQHGSERSSSKPPANRRAKFGGKLTQEGGEKESADGKGKSSAKKPAERYKTSNPLGDDLASTLIRSLSTPPYPDCPICFSSIHPSQAIWSCSPLIPVIPVQEGAEAQYCWTPFHVGCIKSWAAKSVKDVAEAWRARGELDKHGDWRCPGCQAKREIIPSGYRCFCGTVPEPKLARLSTPHSCGQPCARVRESGCGHPCPLLCHPGPCPPCQVTSHFKCYCPRKTVLSFRCGVGKGKRDLSCGQICDRPLNCGKHACTSKCHDGDCAACAIVETVKCYCGKHEKEMLCGEGRAVDCFVEGQTPWIGRYACEETCERPFDCGVHTCQKPCHPPSASPAPCPRSPTKVTHCPCGRKTIAPPGDSSSAYDFSSRPSCQAPIPTCTSPCSKPHPSCNHPCEKPCHDGPCPPCTVPITRPCRCGSTTRKIPCHEAYTTSLTATASNADIIEGKTQTLVHEVEFLCERPCPVLRACGQHQCNRICCPLASLAAVTNKKGKKKAAAMDPSTAPGTERGGLHECDLVCGKPLSCGNHRCEERDHRGPCPRCLRSSFEELFCACGRTVLEPPVPCGTKIQCSYPCTRPPPPCGHPRTIHACHDDDQPCPPCPHLTNKQCACGKKSVPNVKCSLANEKVSCGTICGKLMPCGFHHCQSLCHSGNCGSCTAPCGKNRKLCLPEHHPCTHSCHAPSACPETDPCEAILSITCPCGRLKQATKCGKSLSNPAGHQPPTVKCTTECSKAARNARLAEALGINPDKDKEAARVSYSDEVVAFARANMKFVPVVEKAFADFVNSEKRHQVLPHMTPEKRKFVNDLAAVYRMDTQMIDQEPNRSVQLIRRIDTRIPTPTLSAYLASTAPNLGKLTDLRTLRHGTPPSPGPLGTLGFTPASASSSSSSTMGSAWRTSTPSSGFNAVAAAVLKNPTYLNVNAPKPQPSMGREWTSVVRPTAGGSSVPLAAVAGGSSSTSGSGLSSSGSRLASAAGSGSASVTPSAPPSRYVTPALRGAVESSQAVPPPAEPVAENWEDDDP</sequence>
<gene>
    <name evidence="12" type="ORF">CC1G_15697</name>
</gene>
<feature type="compositionally biased region" description="Low complexity" evidence="10">
    <location>
        <begin position="31"/>
        <end position="49"/>
    </location>
</feature>
<evidence type="ECO:0000313" key="13">
    <source>
        <dbReference type="Proteomes" id="UP000001861"/>
    </source>
</evidence>
<feature type="compositionally biased region" description="Polar residues" evidence="10">
    <location>
        <begin position="149"/>
        <end position="160"/>
    </location>
</feature>
<dbReference type="InterPro" id="IPR036867">
    <property type="entry name" value="R3H_dom_sf"/>
</dbReference>
<comment type="caution">
    <text evidence="12">The sequence shown here is derived from an EMBL/GenBank/DDBJ whole genome shotgun (WGS) entry which is preliminary data.</text>
</comment>
<dbReference type="SMART" id="SM00438">
    <property type="entry name" value="ZnF_NFX"/>
    <property type="match status" value="8"/>
</dbReference>
<dbReference type="PROSITE" id="PS51061">
    <property type="entry name" value="R3H"/>
    <property type="match status" value="1"/>
</dbReference>
<dbReference type="AlphaFoldDB" id="D6RQF8"/>
<dbReference type="InterPro" id="IPR001374">
    <property type="entry name" value="R3H_dom"/>
</dbReference>
<keyword evidence="8" id="KW-0804">Transcription</keyword>
<dbReference type="OrthoDB" id="6512771at2759"/>
<comment type="subcellular location">
    <subcellularLocation>
        <location evidence="1">Nucleus</location>
    </subcellularLocation>
</comment>
<evidence type="ECO:0000256" key="8">
    <source>
        <dbReference type="ARBA" id="ARBA00023163"/>
    </source>
</evidence>
<feature type="domain" description="R3H" evidence="11">
    <location>
        <begin position="928"/>
        <end position="990"/>
    </location>
</feature>
<dbReference type="GeneID" id="9378805"/>
<dbReference type="GO" id="GO:0008270">
    <property type="term" value="F:zinc ion binding"/>
    <property type="evidence" value="ECO:0007669"/>
    <property type="project" value="UniProtKB-KW"/>
</dbReference>
<dbReference type="RefSeq" id="XP_002910268.1">
    <property type="nucleotide sequence ID" value="XM_002910222.1"/>
</dbReference>
<feature type="compositionally biased region" description="Polar residues" evidence="10">
    <location>
        <begin position="81"/>
        <end position="92"/>
    </location>
</feature>
<dbReference type="HOGENOM" id="CLU_005714_3_2_1"/>
<dbReference type="eggNOG" id="KOG1952">
    <property type="taxonomic scope" value="Eukaryota"/>
</dbReference>
<keyword evidence="5" id="KW-0863">Zinc-finger</keyword>
<keyword evidence="4" id="KW-0677">Repeat</keyword>
<keyword evidence="3" id="KW-0479">Metal-binding</keyword>
<accession>D6RQF8</accession>
<dbReference type="CDD" id="cd06008">
    <property type="entry name" value="NF-X1-zinc-finger"/>
    <property type="match status" value="5"/>
</dbReference>
<dbReference type="Pfam" id="PF01424">
    <property type="entry name" value="R3H"/>
    <property type="match status" value="1"/>
</dbReference>
<feature type="compositionally biased region" description="Basic and acidic residues" evidence="10">
    <location>
        <begin position="1"/>
        <end position="18"/>
    </location>
</feature>
<dbReference type="SMART" id="SM00393">
    <property type="entry name" value="R3H"/>
    <property type="match status" value="1"/>
</dbReference>
<dbReference type="SUPFAM" id="SSF82708">
    <property type="entry name" value="R3H domain"/>
    <property type="match status" value="1"/>
</dbReference>
<dbReference type="Pfam" id="PF01422">
    <property type="entry name" value="zf-NF-X1"/>
    <property type="match status" value="7"/>
</dbReference>
<keyword evidence="6" id="KW-0862">Zinc</keyword>
<dbReference type="PANTHER" id="PTHR12360:SF12">
    <property type="entry name" value="TRANSCRIPTIONAL REPRESSOR NF-X1"/>
    <property type="match status" value="1"/>
</dbReference>
<feature type="compositionally biased region" description="Polar residues" evidence="10">
    <location>
        <begin position="1047"/>
        <end position="1056"/>
    </location>
</feature>
<evidence type="ECO:0000256" key="6">
    <source>
        <dbReference type="ARBA" id="ARBA00022833"/>
    </source>
</evidence>
<dbReference type="OMA" id="CPHPCDS"/>
<feature type="compositionally biased region" description="Low complexity" evidence="10">
    <location>
        <begin position="1029"/>
        <end position="1046"/>
    </location>
</feature>
<dbReference type="STRING" id="240176.D6RQF8"/>
<evidence type="ECO:0000259" key="11">
    <source>
        <dbReference type="PROSITE" id="PS51061"/>
    </source>
</evidence>
<feature type="region of interest" description="Disordered" evidence="10">
    <location>
        <begin position="1109"/>
        <end position="1178"/>
    </location>
</feature>
<dbReference type="Gene3D" id="3.30.1370.50">
    <property type="entry name" value="R3H-like domain"/>
    <property type="match status" value="1"/>
</dbReference>
<dbReference type="KEGG" id="cci:CC1G_15697"/>
<dbReference type="InterPro" id="IPR034078">
    <property type="entry name" value="NFX1_fam"/>
</dbReference>
<organism evidence="12 13">
    <name type="scientific">Coprinopsis cinerea (strain Okayama-7 / 130 / ATCC MYA-4618 / FGSC 9003)</name>
    <name type="common">Inky cap fungus</name>
    <name type="synonym">Hormographiella aspergillata</name>
    <dbReference type="NCBI Taxonomy" id="240176"/>
    <lineage>
        <taxon>Eukaryota</taxon>
        <taxon>Fungi</taxon>
        <taxon>Dikarya</taxon>
        <taxon>Basidiomycota</taxon>
        <taxon>Agaricomycotina</taxon>
        <taxon>Agaricomycetes</taxon>
        <taxon>Agaricomycetidae</taxon>
        <taxon>Agaricales</taxon>
        <taxon>Agaricineae</taxon>
        <taxon>Psathyrellaceae</taxon>
        <taxon>Coprinopsis</taxon>
    </lineage>
</organism>
<evidence type="ECO:0000256" key="2">
    <source>
        <dbReference type="ARBA" id="ARBA00007269"/>
    </source>
</evidence>
<keyword evidence="9" id="KW-0539">Nucleus</keyword>
<dbReference type="GO" id="GO:0005634">
    <property type="term" value="C:nucleus"/>
    <property type="evidence" value="ECO:0007669"/>
    <property type="project" value="UniProtKB-SubCell"/>
</dbReference>
<evidence type="ECO:0000256" key="1">
    <source>
        <dbReference type="ARBA" id="ARBA00004123"/>
    </source>
</evidence>
<feature type="region of interest" description="Disordered" evidence="10">
    <location>
        <begin position="1"/>
        <end position="215"/>
    </location>
</feature>
<dbReference type="GO" id="GO:0000981">
    <property type="term" value="F:DNA-binding transcription factor activity, RNA polymerase II-specific"/>
    <property type="evidence" value="ECO:0007669"/>
    <property type="project" value="TreeGrafter"/>
</dbReference>
<comment type="similarity">
    <text evidence="2">Belongs to the NFX1 family.</text>
</comment>
<dbReference type="InParanoid" id="D6RQF8"/>
<evidence type="ECO:0000256" key="4">
    <source>
        <dbReference type="ARBA" id="ARBA00022737"/>
    </source>
</evidence>
<dbReference type="CDD" id="cd02325">
    <property type="entry name" value="R3H"/>
    <property type="match status" value="1"/>
</dbReference>
<dbReference type="GO" id="GO:0000122">
    <property type="term" value="P:negative regulation of transcription by RNA polymerase II"/>
    <property type="evidence" value="ECO:0007669"/>
    <property type="project" value="TreeGrafter"/>
</dbReference>
<evidence type="ECO:0000256" key="5">
    <source>
        <dbReference type="ARBA" id="ARBA00022771"/>
    </source>
</evidence>
<dbReference type="Proteomes" id="UP000001861">
    <property type="component" value="Unassembled WGS sequence"/>
</dbReference>
<keyword evidence="7" id="KW-0805">Transcription regulation</keyword>
<dbReference type="FunCoup" id="D6RQF8">
    <property type="interactions" value="730"/>
</dbReference>
<dbReference type="VEuPathDB" id="FungiDB:CC1G_15697"/>
<evidence type="ECO:0000256" key="7">
    <source>
        <dbReference type="ARBA" id="ARBA00023015"/>
    </source>
</evidence>
<feature type="compositionally biased region" description="Low complexity" evidence="10">
    <location>
        <begin position="1109"/>
        <end position="1146"/>
    </location>
</feature>
<evidence type="ECO:0000256" key="3">
    <source>
        <dbReference type="ARBA" id="ARBA00022723"/>
    </source>
</evidence>
<evidence type="ECO:0000256" key="10">
    <source>
        <dbReference type="SAM" id="MobiDB-lite"/>
    </source>
</evidence>
<proteinExistence type="inferred from homology"/>
<keyword evidence="13" id="KW-1185">Reference proteome</keyword>
<dbReference type="InterPro" id="IPR000967">
    <property type="entry name" value="Znf_NFX1"/>
</dbReference>
<reference evidence="12 13" key="1">
    <citation type="journal article" date="2010" name="Proc. Natl. Acad. Sci. U.S.A.">
        <title>Insights into evolution of multicellular fungi from the assembled chromosomes of the mushroom Coprinopsis cinerea (Coprinus cinereus).</title>
        <authorList>
            <person name="Stajich J.E."/>
            <person name="Wilke S.K."/>
            <person name="Ahren D."/>
            <person name="Au C.H."/>
            <person name="Birren B.W."/>
            <person name="Borodovsky M."/>
            <person name="Burns C."/>
            <person name="Canback B."/>
            <person name="Casselton L.A."/>
            <person name="Cheng C.K."/>
            <person name="Deng J."/>
            <person name="Dietrich F.S."/>
            <person name="Fargo D.C."/>
            <person name="Farman M.L."/>
            <person name="Gathman A.C."/>
            <person name="Goldberg J."/>
            <person name="Guigo R."/>
            <person name="Hoegger P.J."/>
            <person name="Hooker J.B."/>
            <person name="Huggins A."/>
            <person name="James T.Y."/>
            <person name="Kamada T."/>
            <person name="Kilaru S."/>
            <person name="Kodira C."/>
            <person name="Kues U."/>
            <person name="Kupfer D."/>
            <person name="Kwan H.S."/>
            <person name="Lomsadze A."/>
            <person name="Li W."/>
            <person name="Lilly W.W."/>
            <person name="Ma L.J."/>
            <person name="Mackey A.J."/>
            <person name="Manning G."/>
            <person name="Martin F."/>
            <person name="Muraguchi H."/>
            <person name="Natvig D.O."/>
            <person name="Palmerini H."/>
            <person name="Ramesh M.A."/>
            <person name="Rehmeyer C.J."/>
            <person name="Roe B.A."/>
            <person name="Shenoy N."/>
            <person name="Stanke M."/>
            <person name="Ter-Hovhannisyan V."/>
            <person name="Tunlid A."/>
            <person name="Velagapudi R."/>
            <person name="Vision T.J."/>
            <person name="Zeng Q."/>
            <person name="Zolan M.E."/>
            <person name="Pukkila P.J."/>
        </authorList>
    </citation>
    <scope>NUCLEOTIDE SEQUENCE [LARGE SCALE GENOMIC DNA]</scope>
    <source>
        <strain evidence="13">Okayama-7 / 130 / ATCC MYA-4618 / FGSC 9003</strain>
    </source>
</reference>
<dbReference type="EMBL" id="AACS02000011">
    <property type="protein sequence ID" value="EFI26774.1"/>
    <property type="molecule type" value="Genomic_DNA"/>
</dbReference>
<dbReference type="GO" id="GO:0000977">
    <property type="term" value="F:RNA polymerase II transcription regulatory region sequence-specific DNA binding"/>
    <property type="evidence" value="ECO:0007669"/>
    <property type="project" value="TreeGrafter"/>
</dbReference>
<dbReference type="PANTHER" id="PTHR12360">
    <property type="entry name" value="NUCLEAR TRANSCRIPTION FACTOR, X-BOX BINDING 1 NFX1"/>
    <property type="match status" value="1"/>
</dbReference>